<sequence>PLFERLGLKSRLRGCFDHLTVSPIFGHASIVMLLIVHLLIGYRRLSDLRYYQDDPMVKRTLGLKRLPDVATVSRTLDGMDKAAVKELRRLSRSLVLERLKKHAPARLTLDFDGSVIGTTRMAEGTAVGYNKKKSATRVAKEVFLLVLLWQKTSCGFPHSPAADHVDTQGMSNHPS</sequence>
<proteinExistence type="predicted"/>
<name>T1BG08_9ZZZZ</name>
<feature type="transmembrane region" description="Helical" evidence="1">
    <location>
        <begin position="20"/>
        <end position="40"/>
    </location>
</feature>
<keyword evidence="1" id="KW-0812">Transmembrane</keyword>
<feature type="non-terminal residue" evidence="3">
    <location>
        <position position="1"/>
    </location>
</feature>
<gene>
    <name evidence="3" type="ORF">B1A_05559</name>
</gene>
<reference evidence="3" key="2">
    <citation type="journal article" date="2014" name="ISME J.">
        <title>Microbial stratification in low pH oxic and suboxic macroscopic growths along an acid mine drainage.</title>
        <authorList>
            <person name="Mendez-Garcia C."/>
            <person name="Mesa V."/>
            <person name="Sprenger R.R."/>
            <person name="Richter M."/>
            <person name="Diez M.S."/>
            <person name="Solano J."/>
            <person name="Bargiela R."/>
            <person name="Golyshina O.V."/>
            <person name="Manteca A."/>
            <person name="Ramos J.L."/>
            <person name="Gallego J.R."/>
            <person name="Llorente I."/>
            <person name="Martins Dos Santos V.A."/>
            <person name="Jensen O.N."/>
            <person name="Pelaez A.I."/>
            <person name="Sanchez J."/>
            <person name="Ferrer M."/>
        </authorList>
    </citation>
    <scope>NUCLEOTIDE SEQUENCE</scope>
</reference>
<evidence type="ECO:0000259" key="2">
    <source>
        <dbReference type="Pfam" id="PF13701"/>
    </source>
</evidence>
<accession>T1BG08</accession>
<evidence type="ECO:0000313" key="3">
    <source>
        <dbReference type="EMBL" id="EQD71941.1"/>
    </source>
</evidence>
<evidence type="ECO:0000256" key="1">
    <source>
        <dbReference type="SAM" id="Phobius"/>
    </source>
</evidence>
<dbReference type="InterPro" id="IPR025668">
    <property type="entry name" value="Tnp_DDE_dom"/>
</dbReference>
<feature type="domain" description="Transposase DDE" evidence="2">
    <location>
        <begin position="4"/>
        <end position="118"/>
    </location>
</feature>
<keyword evidence="1" id="KW-1133">Transmembrane helix</keyword>
<organism evidence="3">
    <name type="scientific">mine drainage metagenome</name>
    <dbReference type="NCBI Taxonomy" id="410659"/>
    <lineage>
        <taxon>unclassified sequences</taxon>
        <taxon>metagenomes</taxon>
        <taxon>ecological metagenomes</taxon>
    </lineage>
</organism>
<dbReference type="EMBL" id="AUZX01004061">
    <property type="protein sequence ID" value="EQD71941.1"/>
    <property type="molecule type" value="Genomic_DNA"/>
</dbReference>
<comment type="caution">
    <text evidence="3">The sequence shown here is derived from an EMBL/GenBank/DDBJ whole genome shotgun (WGS) entry which is preliminary data.</text>
</comment>
<dbReference type="Pfam" id="PF13701">
    <property type="entry name" value="DDE_Tnp_1_4"/>
    <property type="match status" value="1"/>
</dbReference>
<protein>
    <submittedName>
        <fullName evidence="3">Transposase IS4 family protein</fullName>
    </submittedName>
</protein>
<reference evidence="3" key="1">
    <citation type="submission" date="2013-08" db="EMBL/GenBank/DDBJ databases">
        <authorList>
            <person name="Mendez C."/>
            <person name="Richter M."/>
            <person name="Ferrer M."/>
            <person name="Sanchez J."/>
        </authorList>
    </citation>
    <scope>NUCLEOTIDE SEQUENCE</scope>
</reference>
<keyword evidence="1" id="KW-0472">Membrane</keyword>
<dbReference type="AlphaFoldDB" id="T1BG08"/>